<evidence type="ECO:0000256" key="1">
    <source>
        <dbReference type="ARBA" id="ARBA00009437"/>
    </source>
</evidence>
<dbReference type="PANTHER" id="PTHR30346:SF29">
    <property type="entry name" value="LYSR SUBSTRATE-BINDING"/>
    <property type="match status" value="1"/>
</dbReference>
<comment type="similarity">
    <text evidence="1">Belongs to the LysR transcriptional regulatory family.</text>
</comment>
<organism evidence="6 7">
    <name type="scientific">Amycolatopsis acidiphila</name>
    <dbReference type="NCBI Taxonomy" id="715473"/>
    <lineage>
        <taxon>Bacteria</taxon>
        <taxon>Bacillati</taxon>
        <taxon>Actinomycetota</taxon>
        <taxon>Actinomycetes</taxon>
        <taxon>Pseudonocardiales</taxon>
        <taxon>Pseudonocardiaceae</taxon>
        <taxon>Amycolatopsis</taxon>
    </lineage>
</organism>
<dbReference type="Pfam" id="PF03466">
    <property type="entry name" value="LysR_substrate"/>
    <property type="match status" value="1"/>
</dbReference>
<dbReference type="SUPFAM" id="SSF46785">
    <property type="entry name" value="Winged helix' DNA-binding domain"/>
    <property type="match status" value="1"/>
</dbReference>
<name>A0A558AFV5_9PSEU</name>
<dbReference type="AlphaFoldDB" id="A0A558AFV5"/>
<dbReference type="EMBL" id="VJZA01000013">
    <property type="protein sequence ID" value="TVT23147.1"/>
    <property type="molecule type" value="Genomic_DNA"/>
</dbReference>
<dbReference type="InterPro" id="IPR036390">
    <property type="entry name" value="WH_DNA-bd_sf"/>
</dbReference>
<dbReference type="GO" id="GO:0003677">
    <property type="term" value="F:DNA binding"/>
    <property type="evidence" value="ECO:0007669"/>
    <property type="project" value="UniProtKB-KW"/>
</dbReference>
<dbReference type="Proteomes" id="UP000318578">
    <property type="component" value="Unassembled WGS sequence"/>
</dbReference>
<dbReference type="SUPFAM" id="SSF53850">
    <property type="entry name" value="Periplasmic binding protein-like II"/>
    <property type="match status" value="1"/>
</dbReference>
<evidence type="ECO:0000313" key="7">
    <source>
        <dbReference type="Proteomes" id="UP000318578"/>
    </source>
</evidence>
<dbReference type="GO" id="GO:0032993">
    <property type="term" value="C:protein-DNA complex"/>
    <property type="evidence" value="ECO:0007669"/>
    <property type="project" value="TreeGrafter"/>
</dbReference>
<evidence type="ECO:0000256" key="4">
    <source>
        <dbReference type="ARBA" id="ARBA00023163"/>
    </source>
</evidence>
<dbReference type="CDD" id="cd08423">
    <property type="entry name" value="PBP2_LTTR_like_6"/>
    <property type="match status" value="1"/>
</dbReference>
<dbReference type="OrthoDB" id="3673085at2"/>
<gene>
    <name evidence="6" type="ORF">FNH06_11045</name>
</gene>
<dbReference type="InterPro" id="IPR036388">
    <property type="entry name" value="WH-like_DNA-bd_sf"/>
</dbReference>
<evidence type="ECO:0000313" key="6">
    <source>
        <dbReference type="EMBL" id="TVT23147.1"/>
    </source>
</evidence>
<comment type="caution">
    <text evidence="6">The sequence shown here is derived from an EMBL/GenBank/DDBJ whole genome shotgun (WGS) entry which is preliminary data.</text>
</comment>
<reference evidence="6 7" key="1">
    <citation type="submission" date="2019-07" db="EMBL/GenBank/DDBJ databases">
        <title>New species of Amycolatopsis and Streptomyces.</title>
        <authorList>
            <person name="Duangmal K."/>
            <person name="Teo W.F.A."/>
            <person name="Lipun K."/>
        </authorList>
    </citation>
    <scope>NUCLEOTIDE SEQUENCE [LARGE SCALE GENOMIC DNA]</scope>
    <source>
        <strain evidence="6 7">JCM 30562</strain>
    </source>
</reference>
<evidence type="ECO:0000259" key="5">
    <source>
        <dbReference type="PROSITE" id="PS50931"/>
    </source>
</evidence>
<dbReference type="GO" id="GO:0003700">
    <property type="term" value="F:DNA-binding transcription factor activity"/>
    <property type="evidence" value="ECO:0007669"/>
    <property type="project" value="InterPro"/>
</dbReference>
<keyword evidence="3" id="KW-0238">DNA-binding</keyword>
<proteinExistence type="inferred from homology"/>
<feature type="domain" description="HTH lysR-type" evidence="5">
    <location>
        <begin position="2"/>
        <end position="59"/>
    </location>
</feature>
<evidence type="ECO:0000256" key="2">
    <source>
        <dbReference type="ARBA" id="ARBA00023015"/>
    </source>
</evidence>
<dbReference type="InterPro" id="IPR005119">
    <property type="entry name" value="LysR_subst-bd"/>
</dbReference>
<dbReference type="Gene3D" id="3.40.190.10">
    <property type="entry name" value="Periplasmic binding protein-like II"/>
    <property type="match status" value="2"/>
</dbReference>
<accession>A0A558AFV5</accession>
<keyword evidence="7" id="KW-1185">Reference proteome</keyword>
<evidence type="ECO:0000256" key="3">
    <source>
        <dbReference type="ARBA" id="ARBA00023125"/>
    </source>
</evidence>
<dbReference type="Pfam" id="PF00126">
    <property type="entry name" value="HTH_1"/>
    <property type="match status" value="1"/>
</dbReference>
<sequence>MLSAERLRVLVEVAHAGSIATAARRMGFTPSALSQQLSRLEREVGCALLERRPTGASLTAAGRTLVGHGEIVAGELRAAEQALAELRRQPAAELGIGTFATAGQVLVPPALRAFRAAHPRTRLRLVDLEPPDGYDLVVAGELDLLITHRYPGVRLPPSRGLARRALLSDRLRLVLPGDHPLATARQIRFDDLAGEDWISGDAQAPSRICLDSLIAETGVEPRVAYETRDYAAILALVRAGLGVAFVPESLLGTAARDRIVVRDLPGRRPVREVLTVHRERPPAQVTTMVTLLREAGDAR</sequence>
<dbReference type="Gene3D" id="1.10.10.10">
    <property type="entry name" value="Winged helix-like DNA-binding domain superfamily/Winged helix DNA-binding domain"/>
    <property type="match status" value="1"/>
</dbReference>
<dbReference type="PANTHER" id="PTHR30346">
    <property type="entry name" value="TRANSCRIPTIONAL DUAL REGULATOR HCAR-RELATED"/>
    <property type="match status" value="1"/>
</dbReference>
<keyword evidence="4" id="KW-0804">Transcription</keyword>
<dbReference type="RefSeq" id="WP_144637287.1">
    <property type="nucleotide sequence ID" value="NZ_BNAX01000003.1"/>
</dbReference>
<dbReference type="PROSITE" id="PS50931">
    <property type="entry name" value="HTH_LYSR"/>
    <property type="match status" value="1"/>
</dbReference>
<keyword evidence="2" id="KW-0805">Transcription regulation</keyword>
<protein>
    <submittedName>
        <fullName evidence="6">LysR family transcriptional regulator</fullName>
    </submittedName>
</protein>
<dbReference type="InterPro" id="IPR000847">
    <property type="entry name" value="LysR_HTH_N"/>
</dbReference>